<dbReference type="RefSeq" id="WP_312748101.1">
    <property type="nucleotide sequence ID" value="NZ_CP116968.1"/>
</dbReference>
<dbReference type="AlphaFoldDB" id="A0AA96GMB3"/>
<dbReference type="Proteomes" id="UP001302494">
    <property type="component" value="Chromosome"/>
</dbReference>
<keyword evidence="2" id="KW-1185">Reference proteome</keyword>
<reference evidence="1 2" key="1">
    <citation type="submission" date="2023-01" db="EMBL/GenBank/DDBJ databases">
        <title>Cultivation and genomic characterization of new, ubiquitous marine nitrite-oxidizing bacteria from the Nitrospirales.</title>
        <authorList>
            <person name="Mueller A.J."/>
            <person name="Daebeler A."/>
            <person name="Herbold C.W."/>
            <person name="Kirkegaard R.H."/>
            <person name="Daims H."/>
        </authorList>
    </citation>
    <scope>NUCLEOTIDE SEQUENCE [LARGE SCALE GENOMIC DNA]</scope>
    <source>
        <strain evidence="1 2">DK</strain>
    </source>
</reference>
<evidence type="ECO:0000313" key="1">
    <source>
        <dbReference type="EMBL" id="WNM63467.1"/>
    </source>
</evidence>
<name>A0AA96GMB3_9BACT</name>
<proteinExistence type="predicted"/>
<organism evidence="1 2">
    <name type="scientific">Candidatus Nitrospira neomarina</name>
    <dbReference type="NCBI Taxonomy" id="3020899"/>
    <lineage>
        <taxon>Bacteria</taxon>
        <taxon>Pseudomonadati</taxon>
        <taxon>Nitrospirota</taxon>
        <taxon>Nitrospiria</taxon>
        <taxon>Nitrospirales</taxon>
        <taxon>Nitrospiraceae</taxon>
        <taxon>Nitrospira</taxon>
    </lineage>
</organism>
<evidence type="ECO:0000313" key="2">
    <source>
        <dbReference type="Proteomes" id="UP001302494"/>
    </source>
</evidence>
<gene>
    <name evidence="1" type="ORF">PQG83_06860</name>
</gene>
<dbReference type="KEGG" id="nneo:PQG83_06860"/>
<protein>
    <submittedName>
        <fullName evidence="1">DUF6445 family protein</fullName>
    </submittedName>
</protein>
<sequence>MNRLPYRELIHGQDYWIQDQALPNALEIAQRCMAIPTWTLGSPWRPEPWPGMRAPGALTPDELHTVESYVTTHLGIPNLSPQSHNEAGISGHNHIQICGGAEGVARPHVDSARICNYAAVLYLHPSPPTSHCGTSFYRLNLPGEPPDGNYCPKGYESLSEVPGVSQEMDPTMFKEILEVPYVFNRLVAYKSDLIHSATAYFGWDHALASKRMAVVFFWKAGS</sequence>
<dbReference type="EMBL" id="CP116968">
    <property type="protein sequence ID" value="WNM63467.1"/>
    <property type="molecule type" value="Genomic_DNA"/>
</dbReference>
<dbReference type="Pfam" id="PF20043">
    <property type="entry name" value="DUF6445"/>
    <property type="match status" value="1"/>
</dbReference>
<dbReference type="InterPro" id="IPR045617">
    <property type="entry name" value="DUF6445"/>
</dbReference>
<accession>A0AA96GMB3</accession>